<keyword evidence="1" id="KW-1133">Transmembrane helix</keyword>
<dbReference type="AlphaFoldDB" id="A0A174JIK6"/>
<keyword evidence="1" id="KW-0812">Transmembrane</keyword>
<accession>A0A174JIK6</accession>
<protein>
    <submittedName>
        <fullName evidence="2">Uncharacterized protein</fullName>
    </submittedName>
</protein>
<sequence length="166" mass="19513">MEKHTFSDDDRLYLQMMQDNITRMAINSTNCKSWMVMLMSGFLALGCSINDLNGWIWIAIIPVIIFWYLDSYYLEMEQKMRNRELDFIIKAKGKDDIEAYNKALYNFKPLSMNSIFHEQEIQGFVTTNDRWYTSSILPLYGGTIMIIIVLTVIINFDSILKLLNIH</sequence>
<gene>
    <name evidence="2" type="ORF">ERS417307_02876</name>
</gene>
<feature type="transmembrane region" description="Helical" evidence="1">
    <location>
        <begin position="137"/>
        <end position="156"/>
    </location>
</feature>
<proteinExistence type="predicted"/>
<reference evidence="2 3" key="1">
    <citation type="submission" date="2015-09" db="EMBL/GenBank/DDBJ databases">
        <authorList>
            <consortium name="Pathogen Informatics"/>
        </authorList>
    </citation>
    <scope>NUCLEOTIDE SEQUENCE [LARGE SCALE GENOMIC DNA]</scope>
    <source>
        <strain evidence="2 3">2789STDY5608791</strain>
    </source>
</reference>
<feature type="transmembrane region" description="Helical" evidence="1">
    <location>
        <begin position="55"/>
        <end position="74"/>
    </location>
</feature>
<keyword evidence="1" id="KW-0472">Membrane</keyword>
<organism evidence="2 3">
    <name type="scientific">Bacteroides uniformis</name>
    <dbReference type="NCBI Taxonomy" id="820"/>
    <lineage>
        <taxon>Bacteria</taxon>
        <taxon>Pseudomonadati</taxon>
        <taxon>Bacteroidota</taxon>
        <taxon>Bacteroidia</taxon>
        <taxon>Bacteroidales</taxon>
        <taxon>Bacteroidaceae</taxon>
        <taxon>Bacteroides</taxon>
    </lineage>
</organism>
<evidence type="ECO:0000313" key="2">
    <source>
        <dbReference type="EMBL" id="CUO98036.1"/>
    </source>
</evidence>
<dbReference type="Proteomes" id="UP000095419">
    <property type="component" value="Unassembled WGS sequence"/>
</dbReference>
<dbReference type="RefSeq" id="WP_057089025.1">
    <property type="nucleotide sequence ID" value="NZ_CYZF01000008.1"/>
</dbReference>
<evidence type="ECO:0000313" key="3">
    <source>
        <dbReference type="Proteomes" id="UP000095419"/>
    </source>
</evidence>
<name>A0A174JIK6_BACUN</name>
<dbReference type="EMBL" id="CYZF01000008">
    <property type="protein sequence ID" value="CUO98036.1"/>
    <property type="molecule type" value="Genomic_DNA"/>
</dbReference>
<evidence type="ECO:0000256" key="1">
    <source>
        <dbReference type="SAM" id="Phobius"/>
    </source>
</evidence>